<dbReference type="PROSITE" id="PS51257">
    <property type="entry name" value="PROKAR_LIPOPROTEIN"/>
    <property type="match status" value="1"/>
</dbReference>
<keyword evidence="2" id="KW-1185">Reference proteome</keyword>
<dbReference type="AlphaFoldDB" id="A0A4U0P6H8"/>
<dbReference type="Pfam" id="PF16132">
    <property type="entry name" value="DUF4843"/>
    <property type="match status" value="1"/>
</dbReference>
<proteinExistence type="predicted"/>
<dbReference type="InterPro" id="IPR032299">
    <property type="entry name" value="DUF4843"/>
</dbReference>
<comment type="caution">
    <text evidence="1">The sequence shown here is derived from an EMBL/GenBank/DDBJ whole genome shotgun (WGS) entry which is preliminary data.</text>
</comment>
<reference evidence="1 2" key="1">
    <citation type="submission" date="2019-04" db="EMBL/GenBank/DDBJ databases">
        <title>Sphingobacterium olei sp. nov., isolated from oil-contaminated soil.</title>
        <authorList>
            <person name="Liu B."/>
        </authorList>
    </citation>
    <scope>NUCLEOTIDE SEQUENCE [LARGE SCALE GENOMIC DNA]</scope>
    <source>
        <strain evidence="1 2">HAL-9</strain>
    </source>
</reference>
<dbReference type="Proteomes" id="UP000306808">
    <property type="component" value="Unassembled WGS sequence"/>
</dbReference>
<name>A0A4U0P6H8_9SPHI</name>
<evidence type="ECO:0000313" key="2">
    <source>
        <dbReference type="Proteomes" id="UP000306808"/>
    </source>
</evidence>
<accession>A0A4U0P6H8</accession>
<gene>
    <name evidence="1" type="ORF">FAZ15_01745</name>
</gene>
<sequence length="255" mass="29340">MNMKTLTYLTLFSCLAFLSCEKQDVKHYDRNDKAINIWFGTANVVEDSLSYNYAFTVPGRDSVLFHYRWLGIVPTEDIHFELEATGDDKDKVNYSFGTYVIKAGQYEGTFPIYIDKPANFELFKNKSGMVTFQLKENDKYSMGAVERSHLHVSLKNAISKPVNWDTETISTYRALSRYFGAYNDAKYGFIIQTTGFYDFRVVYNVSQNPELPTNTITDTHATYLKALCKLKLQEYEAVNGPLIDETTKERVVFPL</sequence>
<evidence type="ECO:0000313" key="1">
    <source>
        <dbReference type="EMBL" id="TJZ63045.1"/>
    </source>
</evidence>
<dbReference type="EMBL" id="SUME01000001">
    <property type="protein sequence ID" value="TJZ63045.1"/>
    <property type="molecule type" value="Genomic_DNA"/>
</dbReference>
<organism evidence="1 2">
    <name type="scientific">Sphingobacterium olei</name>
    <dbReference type="NCBI Taxonomy" id="2571155"/>
    <lineage>
        <taxon>Bacteria</taxon>
        <taxon>Pseudomonadati</taxon>
        <taxon>Bacteroidota</taxon>
        <taxon>Sphingobacteriia</taxon>
        <taxon>Sphingobacteriales</taxon>
        <taxon>Sphingobacteriaceae</taxon>
        <taxon>Sphingobacterium</taxon>
    </lineage>
</organism>
<dbReference type="OrthoDB" id="1094829at2"/>
<protein>
    <submittedName>
        <fullName evidence="1">DUF4843 domain-containing protein</fullName>
    </submittedName>
</protein>